<dbReference type="InterPro" id="IPR000551">
    <property type="entry name" value="MerR-type_HTH_dom"/>
</dbReference>
<dbReference type="EMBL" id="NARP01000053">
    <property type="protein sequence ID" value="OTP97751.1"/>
    <property type="molecule type" value="Genomic_DNA"/>
</dbReference>
<name>X2H4J1_9GAMM</name>
<protein>
    <submittedName>
        <fullName evidence="4">Regulator</fullName>
    </submittedName>
</protein>
<evidence type="ECO:0000259" key="1">
    <source>
        <dbReference type="Pfam" id="PF13411"/>
    </source>
</evidence>
<evidence type="ECO:0000313" key="6">
    <source>
        <dbReference type="Proteomes" id="UP000194977"/>
    </source>
</evidence>
<dbReference type="Proteomes" id="UP000194977">
    <property type="component" value="Unassembled WGS sequence"/>
</dbReference>
<dbReference type="Pfam" id="PF13411">
    <property type="entry name" value="MerR_1"/>
    <property type="match status" value="1"/>
</dbReference>
<dbReference type="Proteomes" id="UP000319483">
    <property type="component" value="Unassembled WGS sequence"/>
</dbReference>
<evidence type="ECO:0000313" key="2">
    <source>
        <dbReference type="EMBL" id="OTP97751.1"/>
    </source>
</evidence>
<evidence type="ECO:0000313" key="3">
    <source>
        <dbReference type="EMBL" id="OTQ08143.1"/>
    </source>
</evidence>
<evidence type="ECO:0000313" key="4">
    <source>
        <dbReference type="EMBL" id="TSJ97420.1"/>
    </source>
</evidence>
<accession>X2H4J1</accession>
<keyword evidence="5" id="KW-1185">Reference proteome</keyword>
<dbReference type="HOGENOM" id="CLU_185257_2_1_6"/>
<gene>
    <name evidence="3" type="ORF">B6C91_13260</name>
    <name evidence="2" type="ORF">B6D08_13590</name>
    <name evidence="4" type="ORF">FPQ15_12020</name>
</gene>
<dbReference type="GO" id="GO:0003677">
    <property type="term" value="F:DNA binding"/>
    <property type="evidence" value="ECO:0007669"/>
    <property type="project" value="InterPro"/>
</dbReference>
<dbReference type="EMBL" id="NART01000106">
    <property type="protein sequence ID" value="OTQ08143.1"/>
    <property type="molecule type" value="Genomic_DNA"/>
</dbReference>
<dbReference type="KEGG" id="gap:GAPWK_1395"/>
<dbReference type="Gene3D" id="6.10.200.10">
    <property type="entry name" value="Regulatory phage protein Cox"/>
    <property type="match status" value="1"/>
</dbReference>
<evidence type="ECO:0000313" key="7">
    <source>
        <dbReference type="Proteomes" id="UP000319483"/>
    </source>
</evidence>
<sequence>MMTTISITISAPYVTVDEFARVSGMNPRTVKKYVHEGLLPTRKKRITGKHDRSTTLINMTALTLEGAKAFNPELNLMEQ</sequence>
<evidence type="ECO:0000313" key="5">
    <source>
        <dbReference type="Proteomes" id="UP000194800"/>
    </source>
</evidence>
<organism evidence="2 6">
    <name type="scientific">Gilliamella apicola</name>
    <dbReference type="NCBI Taxonomy" id="1196095"/>
    <lineage>
        <taxon>Bacteria</taxon>
        <taxon>Pseudomonadati</taxon>
        <taxon>Pseudomonadota</taxon>
        <taxon>Gammaproteobacteria</taxon>
        <taxon>Orbales</taxon>
        <taxon>Orbaceae</taxon>
        <taxon>Gilliamella</taxon>
    </lineage>
</organism>
<dbReference type="AlphaFoldDB" id="X2H4J1"/>
<dbReference type="GO" id="GO:0006355">
    <property type="term" value="P:regulation of DNA-templated transcription"/>
    <property type="evidence" value="ECO:0007669"/>
    <property type="project" value="InterPro"/>
</dbReference>
<proteinExistence type="predicted"/>
<dbReference type="Proteomes" id="UP000194800">
    <property type="component" value="Unassembled WGS sequence"/>
</dbReference>
<reference evidence="5 6" key="1">
    <citation type="submission" date="2017-03" db="EMBL/GenBank/DDBJ databases">
        <title>Comparative genomics of honeybee gut symbionts reveal geographically distinct and subgroup specific antibiotic resistance.</title>
        <authorList>
            <person name="Ludvigsen J."/>
            <person name="Porcellato D."/>
            <person name="Labee-Lund T.M."/>
            <person name="Amdam G.V."/>
            <person name="Rudi K."/>
        </authorList>
    </citation>
    <scope>NUCLEOTIDE SEQUENCE [LARGE SCALE GENOMIC DNA]</scope>
    <source>
        <strain evidence="2 6">A-7-12</strain>
        <strain evidence="3 5">A-9-12</strain>
    </source>
</reference>
<dbReference type="InterPro" id="IPR038147">
    <property type="entry name" value="Cox_sf"/>
</dbReference>
<comment type="caution">
    <text evidence="2">The sequence shown here is derived from an EMBL/GenBank/DDBJ whole genome shotgun (WGS) entry which is preliminary data.</text>
</comment>
<dbReference type="RefSeq" id="WP_025315541.1">
    <property type="nucleotide sequence ID" value="NZ_CAMLAP010000048.1"/>
</dbReference>
<dbReference type="OrthoDB" id="7065384at2"/>
<dbReference type="GeneID" id="29851139"/>
<feature type="domain" description="HTH merR-type" evidence="1">
    <location>
        <begin position="15"/>
        <end position="45"/>
    </location>
</feature>
<reference evidence="4 7" key="2">
    <citation type="submission" date="2019-07" db="EMBL/GenBank/DDBJ databases">
        <title>Gilliamella genomes.</title>
        <authorList>
            <person name="Zheng H."/>
        </authorList>
    </citation>
    <scope>NUCLEOTIDE SEQUENCE [LARGE SCALE GENOMIC DNA]</scope>
    <source>
        <strain evidence="4 7">W8127</strain>
    </source>
</reference>
<dbReference type="EMBL" id="VMHM01000017">
    <property type="protein sequence ID" value="TSJ97420.1"/>
    <property type="molecule type" value="Genomic_DNA"/>
</dbReference>